<evidence type="ECO:0000256" key="1">
    <source>
        <dbReference type="SAM" id="MobiDB-lite"/>
    </source>
</evidence>
<comment type="caution">
    <text evidence="2">The sequence shown here is derived from an EMBL/GenBank/DDBJ whole genome shotgun (WGS) entry which is preliminary data.</text>
</comment>
<keyword evidence="3" id="KW-1185">Reference proteome</keyword>
<name>A0A3S5BT33_9PLAT</name>
<dbReference type="Proteomes" id="UP000784294">
    <property type="component" value="Unassembled WGS sequence"/>
</dbReference>
<evidence type="ECO:0000313" key="2">
    <source>
        <dbReference type="EMBL" id="VEL17084.1"/>
    </source>
</evidence>
<evidence type="ECO:0000313" key="3">
    <source>
        <dbReference type="Proteomes" id="UP000784294"/>
    </source>
</evidence>
<dbReference type="AlphaFoldDB" id="A0A3S5BT33"/>
<dbReference type="EMBL" id="CAAALY010031017">
    <property type="protein sequence ID" value="VEL17084.1"/>
    <property type="molecule type" value="Genomic_DNA"/>
</dbReference>
<accession>A0A3S5BT33</accession>
<proteinExistence type="predicted"/>
<protein>
    <submittedName>
        <fullName evidence="2">Uncharacterized protein</fullName>
    </submittedName>
</protein>
<sequence>MKVKWAVVKRGRIMNWGQLSRHLLNSAYATSGFLMQTNGARRRLLEQALFLQTCRRVTMTQARGSPTTSASIRSANCKDAILRAPLATETGRWAAQRGSRRRTRLDAGAADCQRTPPVNWGDREGGRAPLGVWRNRLK</sequence>
<reference evidence="2" key="1">
    <citation type="submission" date="2018-11" db="EMBL/GenBank/DDBJ databases">
        <authorList>
            <consortium name="Pathogen Informatics"/>
        </authorList>
    </citation>
    <scope>NUCLEOTIDE SEQUENCE</scope>
</reference>
<feature type="region of interest" description="Disordered" evidence="1">
    <location>
        <begin position="92"/>
        <end position="126"/>
    </location>
</feature>
<organism evidence="2 3">
    <name type="scientific">Protopolystoma xenopodis</name>
    <dbReference type="NCBI Taxonomy" id="117903"/>
    <lineage>
        <taxon>Eukaryota</taxon>
        <taxon>Metazoa</taxon>
        <taxon>Spiralia</taxon>
        <taxon>Lophotrochozoa</taxon>
        <taxon>Platyhelminthes</taxon>
        <taxon>Monogenea</taxon>
        <taxon>Polyopisthocotylea</taxon>
        <taxon>Polystomatidea</taxon>
        <taxon>Polystomatidae</taxon>
        <taxon>Protopolystoma</taxon>
    </lineage>
</organism>
<gene>
    <name evidence="2" type="ORF">PXEA_LOCUS10524</name>
</gene>